<dbReference type="Proteomes" id="UP000176923">
    <property type="component" value="Unassembled WGS sequence"/>
</dbReference>
<gene>
    <name evidence="10" type="ORF">A3D77_04735</name>
</gene>
<dbReference type="InterPro" id="IPR006424">
    <property type="entry name" value="Glyceraldehyde-3-P_DH_1"/>
</dbReference>
<dbReference type="EC" id="1.2.1.-" evidence="8"/>
<keyword evidence="2 8" id="KW-0560">Oxidoreductase</keyword>
<dbReference type="NCBIfam" id="TIGR01534">
    <property type="entry name" value="GAPDH-I"/>
    <property type="match status" value="1"/>
</dbReference>
<evidence type="ECO:0000256" key="6">
    <source>
        <dbReference type="PIRSR" id="PIRSR000149-4"/>
    </source>
</evidence>
<dbReference type="GO" id="GO:0051287">
    <property type="term" value="F:NAD binding"/>
    <property type="evidence" value="ECO:0007669"/>
    <property type="project" value="InterPro"/>
</dbReference>
<evidence type="ECO:0000256" key="3">
    <source>
        <dbReference type="PIRSR" id="PIRSR000149-1"/>
    </source>
</evidence>
<evidence type="ECO:0000256" key="2">
    <source>
        <dbReference type="ARBA" id="ARBA00023002"/>
    </source>
</evidence>
<protein>
    <recommendedName>
        <fullName evidence="8">Glyceraldehyde-3-phosphate dehydrogenase</fullName>
        <ecNumber evidence="8">1.2.1.-</ecNumber>
    </recommendedName>
</protein>
<feature type="binding site" evidence="4">
    <location>
        <begin position="153"/>
        <end position="155"/>
    </location>
    <ligand>
        <name>D-glyceraldehyde 3-phosphate</name>
        <dbReference type="ChEBI" id="CHEBI:59776"/>
    </ligand>
</feature>
<feature type="domain" description="Glyceraldehyde 3-phosphate dehydrogenase NAD(P) binding" evidence="9">
    <location>
        <begin position="4"/>
        <end position="154"/>
    </location>
</feature>
<feature type="binding site" evidence="4">
    <location>
        <position position="184"/>
    </location>
    <ligand>
        <name>D-glyceraldehyde 3-phosphate</name>
        <dbReference type="ChEBI" id="CHEBI:59776"/>
    </ligand>
</feature>
<sequence>MKKIRVGINGFGRIGRVAARIIEGRDNLELAAINSHADSSSHAYLLKYDSTYGIFNKKVKAIDNNFISIDGRNITVFNRDTPSEIPWEKANVDIVIDSTGLFTKKEDLMPHIRTSVKKVVLSSPAKDDMKTIVMGVNEENFNVKTDHTVSNSSCTTNCLATTLKVLDDSFNVKRGFMTTTHAVTDSQNLLDNSHKKETRLRRSAIASLIPASTGSAKDIGKLFPKLNGKILCRSIRVPLQTVSLINVIVELEEKTTIEEIHHVYNEYEKGGMKGILEVAQEELVSKDYTGNPHSSIIDPFLTQILDGNLVNIYAWYDNEWGYTSRLVDLVELIGKTLSS</sequence>
<dbReference type="InterPro" id="IPR020830">
    <property type="entry name" value="GlycerAld_3-P_DH_AS"/>
</dbReference>
<dbReference type="SUPFAM" id="SSF51735">
    <property type="entry name" value="NAD(P)-binding Rossmann-fold domains"/>
    <property type="match status" value="1"/>
</dbReference>
<dbReference type="Pfam" id="PF02800">
    <property type="entry name" value="Gp_dh_C"/>
    <property type="match status" value="1"/>
</dbReference>
<name>A0A1F5ZT70_9BACT</name>
<keyword evidence="5" id="KW-0520">NAD</keyword>
<dbReference type="Gene3D" id="3.30.360.10">
    <property type="entry name" value="Dihydrodipicolinate Reductase, domain 2"/>
    <property type="match status" value="1"/>
</dbReference>
<comment type="similarity">
    <text evidence="1 7">Belongs to the glyceraldehyde-3-phosphate dehydrogenase family.</text>
</comment>
<dbReference type="InterPro" id="IPR036291">
    <property type="entry name" value="NAD(P)-bd_dom_sf"/>
</dbReference>
<accession>A0A1F5ZT70</accession>
<dbReference type="Pfam" id="PF00044">
    <property type="entry name" value="Gp_dh_N"/>
    <property type="match status" value="1"/>
</dbReference>
<feature type="binding site" evidence="5">
    <location>
        <position position="318"/>
    </location>
    <ligand>
        <name>NAD(+)</name>
        <dbReference type="ChEBI" id="CHEBI:57540"/>
    </ligand>
</feature>
<evidence type="ECO:0000259" key="9">
    <source>
        <dbReference type="SMART" id="SM00846"/>
    </source>
</evidence>
<dbReference type="PANTHER" id="PTHR43148">
    <property type="entry name" value="GLYCERALDEHYDE-3-PHOSPHATE DEHYDROGENASE 2"/>
    <property type="match status" value="1"/>
</dbReference>
<dbReference type="InterPro" id="IPR020831">
    <property type="entry name" value="GlycerAld/Erythrose_P_DH"/>
</dbReference>
<feature type="binding site" evidence="5">
    <location>
        <position position="122"/>
    </location>
    <ligand>
        <name>NAD(+)</name>
        <dbReference type="ChEBI" id="CHEBI:57540"/>
    </ligand>
</feature>
<feature type="active site" description="Nucleophile" evidence="3">
    <location>
        <position position="154"/>
    </location>
</feature>
<evidence type="ECO:0000256" key="4">
    <source>
        <dbReference type="PIRSR" id="PIRSR000149-2"/>
    </source>
</evidence>
<dbReference type="AlphaFoldDB" id="A0A1F5ZT70"/>
<proteinExistence type="inferred from homology"/>
<feature type="site" description="Activates thiol group during catalysis" evidence="6">
    <location>
        <position position="181"/>
    </location>
</feature>
<dbReference type="PROSITE" id="PS00071">
    <property type="entry name" value="GAPDH"/>
    <property type="match status" value="1"/>
</dbReference>
<dbReference type="GO" id="GO:0016620">
    <property type="term" value="F:oxidoreductase activity, acting on the aldehyde or oxo group of donors, NAD or NADP as acceptor"/>
    <property type="evidence" value="ECO:0007669"/>
    <property type="project" value="InterPro"/>
</dbReference>
<dbReference type="InterPro" id="IPR020829">
    <property type="entry name" value="GlycerAld_3-P_DH_cat"/>
</dbReference>
<dbReference type="InterPro" id="IPR020828">
    <property type="entry name" value="GlycerAld_3-P_DH_NAD(P)-bd"/>
</dbReference>
<dbReference type="Gene3D" id="3.40.50.720">
    <property type="entry name" value="NAD(P)-binding Rossmann-like Domain"/>
    <property type="match status" value="1"/>
</dbReference>
<dbReference type="SMART" id="SM00846">
    <property type="entry name" value="Gp_dh_N"/>
    <property type="match status" value="1"/>
</dbReference>
<dbReference type="GO" id="GO:0006006">
    <property type="term" value="P:glucose metabolic process"/>
    <property type="evidence" value="ECO:0007669"/>
    <property type="project" value="InterPro"/>
</dbReference>
<evidence type="ECO:0000313" key="11">
    <source>
        <dbReference type="Proteomes" id="UP000176923"/>
    </source>
</evidence>
<dbReference type="FunFam" id="3.40.50.720:FF:000001">
    <property type="entry name" value="Glyceraldehyde-3-phosphate dehydrogenase"/>
    <property type="match status" value="1"/>
</dbReference>
<dbReference type="CDD" id="cd05214">
    <property type="entry name" value="GAPDH_I_N"/>
    <property type="match status" value="1"/>
</dbReference>
<dbReference type="PIRSF" id="PIRSF000149">
    <property type="entry name" value="GAP_DH"/>
    <property type="match status" value="1"/>
</dbReference>
<evidence type="ECO:0000256" key="7">
    <source>
        <dbReference type="RuleBase" id="RU000397"/>
    </source>
</evidence>
<keyword evidence="5" id="KW-0547">Nucleotide-binding</keyword>
<feature type="binding site" evidence="4">
    <location>
        <position position="236"/>
    </location>
    <ligand>
        <name>D-glyceraldehyde 3-phosphate</name>
        <dbReference type="ChEBI" id="CHEBI:59776"/>
    </ligand>
</feature>
<dbReference type="STRING" id="1798382.A3D77_04735"/>
<evidence type="ECO:0000256" key="5">
    <source>
        <dbReference type="PIRSR" id="PIRSR000149-3"/>
    </source>
</evidence>
<dbReference type="SUPFAM" id="SSF55347">
    <property type="entry name" value="Glyceraldehyde-3-phosphate dehydrogenase-like, C-terminal domain"/>
    <property type="match status" value="1"/>
</dbReference>
<dbReference type="CDD" id="cd18126">
    <property type="entry name" value="GAPDH_I_C"/>
    <property type="match status" value="1"/>
</dbReference>
<organism evidence="10 11">
    <name type="scientific">Candidatus Gottesmanbacteria bacterium RIFCSPHIGHO2_02_FULL_39_11</name>
    <dbReference type="NCBI Taxonomy" id="1798382"/>
    <lineage>
        <taxon>Bacteria</taxon>
        <taxon>Candidatus Gottesmaniibacteriota</taxon>
    </lineage>
</organism>
<dbReference type="GO" id="GO:0050661">
    <property type="term" value="F:NADP binding"/>
    <property type="evidence" value="ECO:0007669"/>
    <property type="project" value="InterPro"/>
</dbReference>
<evidence type="ECO:0000313" key="10">
    <source>
        <dbReference type="EMBL" id="OGG15621.1"/>
    </source>
</evidence>
<reference evidence="10 11" key="1">
    <citation type="journal article" date="2016" name="Nat. Commun.">
        <title>Thousands of microbial genomes shed light on interconnected biogeochemical processes in an aquifer system.</title>
        <authorList>
            <person name="Anantharaman K."/>
            <person name="Brown C.T."/>
            <person name="Hug L.A."/>
            <person name="Sharon I."/>
            <person name="Castelle C.J."/>
            <person name="Probst A.J."/>
            <person name="Thomas B.C."/>
            <person name="Singh A."/>
            <person name="Wilkins M.J."/>
            <person name="Karaoz U."/>
            <person name="Brodie E.L."/>
            <person name="Williams K.H."/>
            <person name="Hubbard S.S."/>
            <person name="Banfield J.F."/>
        </authorList>
    </citation>
    <scope>NUCLEOTIDE SEQUENCE [LARGE SCALE GENOMIC DNA]</scope>
</reference>
<dbReference type="EMBL" id="MFJL01000021">
    <property type="protein sequence ID" value="OGG15621.1"/>
    <property type="molecule type" value="Genomic_DNA"/>
</dbReference>
<feature type="binding site" evidence="5">
    <location>
        <begin position="13"/>
        <end position="14"/>
    </location>
    <ligand>
        <name>NAD(+)</name>
        <dbReference type="ChEBI" id="CHEBI:57540"/>
    </ligand>
</feature>
<evidence type="ECO:0000256" key="8">
    <source>
        <dbReference type="RuleBase" id="RU361160"/>
    </source>
</evidence>
<comment type="caution">
    <text evidence="10">The sequence shown here is derived from an EMBL/GenBank/DDBJ whole genome shotgun (WGS) entry which is preliminary data.</text>
</comment>
<feature type="binding site" evidence="4">
    <location>
        <begin position="213"/>
        <end position="214"/>
    </location>
    <ligand>
        <name>D-glyceraldehyde 3-phosphate</name>
        <dbReference type="ChEBI" id="CHEBI:59776"/>
    </ligand>
</feature>
<evidence type="ECO:0000256" key="1">
    <source>
        <dbReference type="ARBA" id="ARBA00007406"/>
    </source>
</evidence>
<dbReference type="PRINTS" id="PR00078">
    <property type="entry name" value="G3PDHDRGNASE"/>
</dbReference>
<dbReference type="FunFam" id="3.30.360.10:FF:000002">
    <property type="entry name" value="Glyceraldehyde-3-phosphate dehydrogenase"/>
    <property type="match status" value="1"/>
</dbReference>